<protein>
    <submittedName>
        <fullName evidence="1">Uncharacterized protein</fullName>
    </submittedName>
</protein>
<evidence type="ECO:0000313" key="2">
    <source>
        <dbReference type="Proteomes" id="UP000569005"/>
    </source>
</evidence>
<comment type="caution">
    <text evidence="1">The sequence shown here is derived from an EMBL/GenBank/DDBJ whole genome shotgun (WGS) entry which is preliminary data.</text>
</comment>
<gene>
    <name evidence="1" type="ORF">HDF13_002673</name>
</gene>
<evidence type="ECO:0000313" key="1">
    <source>
        <dbReference type="EMBL" id="MBB5340340.1"/>
    </source>
</evidence>
<accession>A0ACC5P0U4</accession>
<name>A0ACC5P0U4_9BACT</name>
<keyword evidence="2" id="KW-1185">Reference proteome</keyword>
<organism evidence="1 2">
    <name type="scientific">Tunturiibacter gelidiferens</name>
    <dbReference type="NCBI Taxonomy" id="3069689"/>
    <lineage>
        <taxon>Bacteria</taxon>
        <taxon>Pseudomonadati</taxon>
        <taxon>Acidobacteriota</taxon>
        <taxon>Terriglobia</taxon>
        <taxon>Terriglobales</taxon>
        <taxon>Acidobacteriaceae</taxon>
        <taxon>Tunturiibacter</taxon>
    </lineage>
</organism>
<dbReference type="EMBL" id="JACHEA010000001">
    <property type="protein sequence ID" value="MBB5340340.1"/>
    <property type="molecule type" value="Genomic_DNA"/>
</dbReference>
<reference evidence="1" key="1">
    <citation type="submission" date="2020-08" db="EMBL/GenBank/DDBJ databases">
        <title>Genomic Encyclopedia of Type Strains, Phase IV (KMG-V): Genome sequencing to study the core and pangenomes of soil and plant-associated prokaryotes.</title>
        <authorList>
            <person name="Whitman W."/>
        </authorList>
    </citation>
    <scope>NUCLEOTIDE SEQUENCE</scope>
    <source>
        <strain evidence="1">M8UP15</strain>
    </source>
</reference>
<dbReference type="Proteomes" id="UP000569005">
    <property type="component" value="Unassembled WGS sequence"/>
</dbReference>
<sequence>MQNLFFESWGDYFVAISPAVIPERSSSAFPRKPGLKWVLIMVGLAVGFAAWRVIDVYWPYRYRNVEPLLQKVFASRIKIDHYHRIYFPHPGFVATGLTLRRNSAPDLPPIGSARDLLVQGSWLDLMLFRDLVRLVDVEGLQVVIPPVGSRANHEDFPPGSSVDFAGPTTVVEELNVHDAELDILRVDGGRYSFPIHQLVIRNLRRGSSISYLVDMQNAMPGGHIVANGSFGPLYPDNLGATPVSGEFTFAPVNLGDIHGISGTLAGRGHFKGVLTAIEADADSVTPDFAVGSGKPTRLEALGHLTVNGLNGNIVLHSVDAHVGATTVHASGQIVDAPKVTDLDLTVTKGRVEDILRPFFKEKVPVTGSVWLHSHASIAAAKEGLKFLQRLQMDGVFEIPNERLTNKSTEESLSAFSDRAQGKKETVGGTSGAYPASGEVEEVLSSLKGPARIRNGVVSTDGLDFQVPGAEVKMKGTFSLYDKSVHMVGDLHMQTDLSHVTTGFKSILLKPFAPFFKKQNAGAVIPIAITGSPKQYKVTQDLLHNK</sequence>
<proteinExistence type="predicted"/>